<dbReference type="GO" id="GO:0016874">
    <property type="term" value="F:ligase activity"/>
    <property type="evidence" value="ECO:0007669"/>
    <property type="project" value="UniProtKB-KW"/>
</dbReference>
<comment type="pathway">
    <text evidence="2 14">Cell wall biogenesis; peptidoglycan biosynthesis.</text>
</comment>
<dbReference type="Pfam" id="PF08245">
    <property type="entry name" value="Mur_ligase_M"/>
    <property type="match status" value="1"/>
</dbReference>
<dbReference type="Pfam" id="PF01225">
    <property type="entry name" value="Mur_ligase"/>
    <property type="match status" value="1"/>
</dbReference>
<dbReference type="PANTHER" id="PTHR43445">
    <property type="entry name" value="UDP-N-ACETYLMURAMATE--L-ALANINE LIGASE-RELATED"/>
    <property type="match status" value="1"/>
</dbReference>
<dbReference type="InterPro" id="IPR000713">
    <property type="entry name" value="Mur_ligase_N"/>
</dbReference>
<gene>
    <name evidence="14 18" type="primary">murC</name>
    <name evidence="18" type="ORF">CleRT_14280</name>
</gene>
<dbReference type="SUPFAM" id="SSF51984">
    <property type="entry name" value="MurCD N-terminal domain"/>
    <property type="match status" value="1"/>
</dbReference>
<evidence type="ECO:0000256" key="7">
    <source>
        <dbReference type="ARBA" id="ARBA00022741"/>
    </source>
</evidence>
<keyword evidence="10 14" id="KW-0573">Peptidoglycan synthesis</keyword>
<keyword evidence="6 14" id="KW-0132">Cell division</keyword>
<dbReference type="SUPFAM" id="SSF53244">
    <property type="entry name" value="MurD-like peptide ligases, peptide-binding domain"/>
    <property type="match status" value="1"/>
</dbReference>
<feature type="domain" description="Mur ligase C-terminal" evidence="16">
    <location>
        <begin position="322"/>
        <end position="452"/>
    </location>
</feature>
<comment type="catalytic activity">
    <reaction evidence="13 14">
        <text>UDP-N-acetyl-alpha-D-muramate + L-alanine + ATP = UDP-N-acetyl-alpha-D-muramoyl-L-alanine + ADP + phosphate + H(+)</text>
        <dbReference type="Rhea" id="RHEA:23372"/>
        <dbReference type="ChEBI" id="CHEBI:15378"/>
        <dbReference type="ChEBI" id="CHEBI:30616"/>
        <dbReference type="ChEBI" id="CHEBI:43474"/>
        <dbReference type="ChEBI" id="CHEBI:57972"/>
        <dbReference type="ChEBI" id="CHEBI:70757"/>
        <dbReference type="ChEBI" id="CHEBI:83898"/>
        <dbReference type="ChEBI" id="CHEBI:456216"/>
        <dbReference type="EC" id="6.3.2.8"/>
    </reaction>
</comment>
<keyword evidence="12 14" id="KW-0961">Cell wall biogenesis/degradation</keyword>
<evidence type="ECO:0000256" key="14">
    <source>
        <dbReference type="HAMAP-Rule" id="MF_00046"/>
    </source>
</evidence>
<comment type="function">
    <text evidence="14">Cell wall formation.</text>
</comment>
<evidence type="ECO:0000313" key="18">
    <source>
        <dbReference type="EMBL" id="AKQ33955.1"/>
    </source>
</evidence>
<evidence type="ECO:0000256" key="11">
    <source>
        <dbReference type="ARBA" id="ARBA00023306"/>
    </source>
</evidence>
<name>A0ABM5UVH9_9COXI</name>
<dbReference type="InterPro" id="IPR036615">
    <property type="entry name" value="Mur_ligase_C_dom_sf"/>
</dbReference>
<accession>A0ABM5UVH9</accession>
<dbReference type="Gene3D" id="3.40.1190.10">
    <property type="entry name" value="Mur-like, catalytic domain"/>
    <property type="match status" value="1"/>
</dbReference>
<dbReference type="Gene3D" id="3.40.50.720">
    <property type="entry name" value="NAD(P)-binding Rossmann-like Domain"/>
    <property type="match status" value="1"/>
</dbReference>
<proteinExistence type="inferred from homology"/>
<dbReference type="HAMAP" id="MF_00046">
    <property type="entry name" value="MurC"/>
    <property type="match status" value="1"/>
</dbReference>
<feature type="domain" description="Mur ligase central" evidence="17">
    <location>
        <begin position="113"/>
        <end position="294"/>
    </location>
</feature>
<dbReference type="InterPro" id="IPR004101">
    <property type="entry name" value="Mur_ligase_C"/>
</dbReference>
<dbReference type="NCBIfam" id="TIGR01082">
    <property type="entry name" value="murC"/>
    <property type="match status" value="1"/>
</dbReference>
<dbReference type="InterPro" id="IPR005758">
    <property type="entry name" value="UDP-N-AcMur_Ala_ligase_MurC"/>
</dbReference>
<dbReference type="InterPro" id="IPR036565">
    <property type="entry name" value="Mur-like_cat_sf"/>
</dbReference>
<keyword evidence="9 14" id="KW-0133">Cell shape</keyword>
<dbReference type="Pfam" id="PF02875">
    <property type="entry name" value="Mur_ligase_C"/>
    <property type="match status" value="1"/>
</dbReference>
<evidence type="ECO:0000256" key="12">
    <source>
        <dbReference type="ARBA" id="ARBA00023316"/>
    </source>
</evidence>
<organism evidence="18 19">
    <name type="scientific">Candidatus Coxiella mudrowiae</name>
    <dbReference type="NCBI Taxonomy" id="2054173"/>
    <lineage>
        <taxon>Bacteria</taxon>
        <taxon>Pseudomonadati</taxon>
        <taxon>Pseudomonadota</taxon>
        <taxon>Gammaproteobacteria</taxon>
        <taxon>Legionellales</taxon>
        <taxon>Coxiellaceae</taxon>
        <taxon>Coxiella</taxon>
    </lineage>
</organism>
<evidence type="ECO:0000256" key="10">
    <source>
        <dbReference type="ARBA" id="ARBA00022984"/>
    </source>
</evidence>
<keyword evidence="5 14" id="KW-0436">Ligase</keyword>
<dbReference type="PANTHER" id="PTHR43445:SF3">
    <property type="entry name" value="UDP-N-ACETYLMURAMATE--L-ALANINE LIGASE"/>
    <property type="match status" value="1"/>
</dbReference>
<dbReference type="Gene3D" id="3.90.190.20">
    <property type="entry name" value="Mur ligase, C-terminal domain"/>
    <property type="match status" value="1"/>
</dbReference>
<comment type="similarity">
    <text evidence="14">Belongs to the MurCDEF family.</text>
</comment>
<dbReference type="Proteomes" id="UP000063965">
    <property type="component" value="Chromosome"/>
</dbReference>
<evidence type="ECO:0000259" key="15">
    <source>
        <dbReference type="Pfam" id="PF01225"/>
    </source>
</evidence>
<dbReference type="InterPro" id="IPR013221">
    <property type="entry name" value="Mur_ligase_cen"/>
</dbReference>
<evidence type="ECO:0000259" key="16">
    <source>
        <dbReference type="Pfam" id="PF02875"/>
    </source>
</evidence>
<dbReference type="RefSeq" id="WP_048875629.1">
    <property type="nucleotide sequence ID" value="NZ_CP011126.1"/>
</dbReference>
<keyword evidence="7 14" id="KW-0547">Nucleotide-binding</keyword>
<evidence type="ECO:0000256" key="5">
    <source>
        <dbReference type="ARBA" id="ARBA00022598"/>
    </source>
</evidence>
<evidence type="ECO:0000259" key="17">
    <source>
        <dbReference type="Pfam" id="PF08245"/>
    </source>
</evidence>
<evidence type="ECO:0000256" key="9">
    <source>
        <dbReference type="ARBA" id="ARBA00022960"/>
    </source>
</evidence>
<evidence type="ECO:0000256" key="6">
    <source>
        <dbReference type="ARBA" id="ARBA00022618"/>
    </source>
</evidence>
<evidence type="ECO:0000256" key="2">
    <source>
        <dbReference type="ARBA" id="ARBA00004752"/>
    </source>
</evidence>
<evidence type="ECO:0000256" key="13">
    <source>
        <dbReference type="ARBA" id="ARBA00047833"/>
    </source>
</evidence>
<evidence type="ECO:0000256" key="1">
    <source>
        <dbReference type="ARBA" id="ARBA00004496"/>
    </source>
</evidence>
<keyword evidence="11 14" id="KW-0131">Cell cycle</keyword>
<dbReference type="SUPFAM" id="SSF53623">
    <property type="entry name" value="MurD-like peptide ligases, catalytic domain"/>
    <property type="match status" value="1"/>
</dbReference>
<keyword evidence="19" id="KW-1185">Reference proteome</keyword>
<reference evidence="18 19" key="1">
    <citation type="journal article" date="2015" name="Genome Biol. Evol.">
        <title>Distinctive Genome Reduction Rates Revealed by Genomic Analyses of Two Coxiella-Like Endosymbionts in Ticks.</title>
        <authorList>
            <person name="Gottlieb Y."/>
            <person name="Lalzar I."/>
            <person name="Klasson L."/>
        </authorList>
    </citation>
    <scope>NUCLEOTIDE SEQUENCE [LARGE SCALE GENOMIC DNA]</scope>
    <source>
        <strain evidence="18 19">CRt</strain>
    </source>
</reference>
<protein>
    <recommendedName>
        <fullName evidence="3 14">UDP-N-acetylmuramate--L-alanine ligase</fullName>
        <ecNumber evidence="3 14">6.3.2.8</ecNumber>
    </recommendedName>
    <alternativeName>
        <fullName evidence="14">UDP-N-acetylmuramoyl-L-alanine synthetase</fullName>
    </alternativeName>
</protein>
<dbReference type="EC" id="6.3.2.8" evidence="3 14"/>
<evidence type="ECO:0000313" key="19">
    <source>
        <dbReference type="Proteomes" id="UP000063965"/>
    </source>
</evidence>
<keyword evidence="8 14" id="KW-0067">ATP-binding</keyword>
<sequence>MILDGKVIKHIHCLGIGGIGVSALAEILLKKGYQVSGSDIAPNKNTERLHRLGAEIIFNHNGTAVVRADCAIYSSAITLTNPEFITAQQAKIPLLKRGQMLAKMMADYQSIAVAGAHGKTTTSALLASTFVTADLDPTFMVGGVLNDSQTPVRVGNGPYFIAEADESDASFLYMYPNIGIITNIDADHLSTYGGDFNCLKKTYVQFLHQIPQGGVAVLCRDDPVLNELIPTLPQRVISYGFSAEADYRANNYLQKGLQTHFQVHRSLQDKSPLPVKLNLAGRHNALNALAVIGVGELIGMDEKKMLKSLAQFPGVDRRFAIRGGIVLSNGQALVIEDYGHHPNEIKATLSAARAAWPKRRLILVFQPHRYSRTQELMHDFASVLTEPDLLILLEVYSAGETPIPGADGKTLLKIIEQQTTKKAAFVPGLQDLPKILRKLVQPNDVVILQGAGNVGSAATTLIGSPPVSFF</sequence>
<dbReference type="EMBL" id="CP011126">
    <property type="protein sequence ID" value="AKQ33955.1"/>
    <property type="molecule type" value="Genomic_DNA"/>
</dbReference>
<comment type="subcellular location">
    <subcellularLocation>
        <location evidence="1 14">Cytoplasm</location>
    </subcellularLocation>
</comment>
<evidence type="ECO:0000256" key="3">
    <source>
        <dbReference type="ARBA" id="ARBA00012211"/>
    </source>
</evidence>
<evidence type="ECO:0000256" key="4">
    <source>
        <dbReference type="ARBA" id="ARBA00022490"/>
    </source>
</evidence>
<dbReference type="InterPro" id="IPR050061">
    <property type="entry name" value="MurCDEF_pg_biosynth"/>
</dbReference>
<feature type="binding site" evidence="14">
    <location>
        <begin position="115"/>
        <end position="121"/>
    </location>
    <ligand>
        <name>ATP</name>
        <dbReference type="ChEBI" id="CHEBI:30616"/>
    </ligand>
</feature>
<keyword evidence="4 14" id="KW-0963">Cytoplasm</keyword>
<evidence type="ECO:0000256" key="8">
    <source>
        <dbReference type="ARBA" id="ARBA00022840"/>
    </source>
</evidence>
<feature type="domain" description="Mur ligase N-terminal catalytic" evidence="15">
    <location>
        <begin position="10"/>
        <end position="108"/>
    </location>
</feature>